<sequence>MTLPKFRASLKAGQAMVLAFFYLAIVVMISLILYTKVIHFRTFGASSILNEQAVSLAEAGVEHALFQLNTDPNPLSYHGDDTRGSAPDFPGLVFGQGTFKVDVHPIVGAGGDRKITSEGCIPNCTNPKAKRVITVDAAMGPISIPFVLHSGEIGALLEIDPAAQVEGNVYSNGDACREGGCHLLPFDIVNGDVWAGGTTNLTVSGAETEGADYLALPNLDVDSFNNQAFAGGADGFTIYCGGSHSLGPRQIVSLRVEGTCGPTSLTVTGPIHITGGLTVDQDADFKIYLDESFGSTSTAIVVDGTIDIENVEFFATSASPTKGFVILVYTGDSATPLVHVWGNFVFFSVGNARIEISNNDSEPIQGAVLAAQLHVDHRSIINYDPDLSSIDLPGSGGPWRIIRGTYKIGK</sequence>
<keyword evidence="1" id="KW-1133">Transmembrane helix</keyword>
<comment type="caution">
    <text evidence="2">The sequence shown here is derived from an EMBL/GenBank/DDBJ whole genome shotgun (WGS) entry which is preliminary data.</text>
</comment>
<keyword evidence="1" id="KW-0472">Membrane</keyword>
<organism evidence="2 3">
    <name type="scientific">Candidatus Curtissbacteria bacterium RIFCSPLOWO2_01_FULL_38_11b</name>
    <dbReference type="NCBI Taxonomy" id="1797725"/>
    <lineage>
        <taxon>Bacteria</taxon>
        <taxon>Candidatus Curtissiibacteriota</taxon>
    </lineage>
</organism>
<evidence type="ECO:0008006" key="4">
    <source>
        <dbReference type="Google" id="ProtNLM"/>
    </source>
</evidence>
<proteinExistence type="predicted"/>
<evidence type="ECO:0000313" key="3">
    <source>
        <dbReference type="Proteomes" id="UP000176740"/>
    </source>
</evidence>
<dbReference type="Proteomes" id="UP000176740">
    <property type="component" value="Unassembled WGS sequence"/>
</dbReference>
<gene>
    <name evidence="2" type="ORF">A3A49_02785</name>
</gene>
<dbReference type="STRING" id="1797725.A3A49_02785"/>
<evidence type="ECO:0000256" key="1">
    <source>
        <dbReference type="SAM" id="Phobius"/>
    </source>
</evidence>
<dbReference type="AlphaFoldDB" id="A0A1F5H158"/>
<name>A0A1F5H158_9BACT</name>
<reference evidence="2 3" key="1">
    <citation type="journal article" date="2016" name="Nat. Commun.">
        <title>Thousands of microbial genomes shed light on interconnected biogeochemical processes in an aquifer system.</title>
        <authorList>
            <person name="Anantharaman K."/>
            <person name="Brown C.T."/>
            <person name="Hug L.A."/>
            <person name="Sharon I."/>
            <person name="Castelle C.J."/>
            <person name="Probst A.J."/>
            <person name="Thomas B.C."/>
            <person name="Singh A."/>
            <person name="Wilkins M.J."/>
            <person name="Karaoz U."/>
            <person name="Brodie E.L."/>
            <person name="Williams K.H."/>
            <person name="Hubbard S.S."/>
            <person name="Banfield J.F."/>
        </authorList>
    </citation>
    <scope>NUCLEOTIDE SEQUENCE [LARGE SCALE GENOMIC DNA]</scope>
</reference>
<keyword evidence="1" id="KW-0812">Transmembrane</keyword>
<evidence type="ECO:0000313" key="2">
    <source>
        <dbReference type="EMBL" id="OGD97902.1"/>
    </source>
</evidence>
<accession>A0A1F5H158</accession>
<protein>
    <recommendedName>
        <fullName evidence="4">Type 4 fimbrial biogenesis protein PilX N-terminal domain-containing protein</fullName>
    </recommendedName>
</protein>
<feature type="transmembrane region" description="Helical" evidence="1">
    <location>
        <begin position="12"/>
        <end position="34"/>
    </location>
</feature>
<dbReference type="EMBL" id="MFBO01000022">
    <property type="protein sequence ID" value="OGD97902.1"/>
    <property type="molecule type" value="Genomic_DNA"/>
</dbReference>